<dbReference type="InterPro" id="IPR011074">
    <property type="entry name" value="CRAL/TRIO_N_dom"/>
</dbReference>
<evidence type="ECO:0000313" key="2">
    <source>
        <dbReference type="EMBL" id="VDP82799.1"/>
    </source>
</evidence>
<sequence>MNKKNSSKTSSLRKSSKSELTPEQIMNLKTELYQLAQSNITPLPNEPDFATCDDTLTRFLVARNYVVEDAFKQLKTAVEWRRQYQPLTIQCKWCHETPGFHSVVSYYCCLFMYFTTF</sequence>
<dbReference type="Pfam" id="PF03765">
    <property type="entry name" value="CRAL_TRIO_N"/>
    <property type="match status" value="1"/>
</dbReference>
<dbReference type="STRING" id="31246.A0A183Q1S6"/>
<organism evidence="2 3">
    <name type="scientific">Schistosoma mattheei</name>
    <dbReference type="NCBI Taxonomy" id="31246"/>
    <lineage>
        <taxon>Eukaryota</taxon>
        <taxon>Metazoa</taxon>
        <taxon>Spiralia</taxon>
        <taxon>Lophotrochozoa</taxon>
        <taxon>Platyhelminthes</taxon>
        <taxon>Trematoda</taxon>
        <taxon>Digenea</taxon>
        <taxon>Strigeidida</taxon>
        <taxon>Schistosomatoidea</taxon>
        <taxon>Schistosomatidae</taxon>
        <taxon>Schistosoma</taxon>
    </lineage>
</organism>
<accession>A0A183Q1S6</accession>
<dbReference type="InterPro" id="IPR036865">
    <property type="entry name" value="CRAL-TRIO_dom_sf"/>
</dbReference>
<feature type="domain" description="CRAL/TRIO N-terminal" evidence="1">
    <location>
        <begin position="34"/>
        <end position="75"/>
    </location>
</feature>
<keyword evidence="3" id="KW-1185">Reference proteome</keyword>
<proteinExistence type="predicted"/>
<evidence type="ECO:0000259" key="1">
    <source>
        <dbReference type="Pfam" id="PF03765"/>
    </source>
</evidence>
<dbReference type="EMBL" id="UZAL01044757">
    <property type="protein sequence ID" value="VDP82799.1"/>
    <property type="molecule type" value="Genomic_DNA"/>
</dbReference>
<name>A0A183Q1S6_9TREM</name>
<dbReference type="AlphaFoldDB" id="A0A183Q1S6"/>
<dbReference type="SUPFAM" id="SSF46938">
    <property type="entry name" value="CRAL/TRIO N-terminal domain"/>
    <property type="match status" value="1"/>
</dbReference>
<reference evidence="2 3" key="1">
    <citation type="submission" date="2018-11" db="EMBL/GenBank/DDBJ databases">
        <authorList>
            <consortium name="Pathogen Informatics"/>
        </authorList>
    </citation>
    <scope>NUCLEOTIDE SEQUENCE [LARGE SCALE GENOMIC DNA]</scope>
    <source>
        <strain>Denwood</strain>
        <strain evidence="3">Zambia</strain>
    </source>
</reference>
<protein>
    <recommendedName>
        <fullName evidence="1">CRAL/TRIO N-terminal domain-containing protein</fullName>
    </recommendedName>
</protein>
<gene>
    <name evidence="2" type="ORF">SMTD_LOCUS20563</name>
</gene>
<dbReference type="Proteomes" id="UP000269396">
    <property type="component" value="Unassembled WGS sequence"/>
</dbReference>
<evidence type="ECO:0000313" key="3">
    <source>
        <dbReference type="Proteomes" id="UP000269396"/>
    </source>
</evidence>
<dbReference type="InterPro" id="IPR036273">
    <property type="entry name" value="CRAL/TRIO_N_dom_sf"/>
</dbReference>
<dbReference type="Gene3D" id="3.40.525.10">
    <property type="entry name" value="CRAL-TRIO lipid binding domain"/>
    <property type="match status" value="1"/>
</dbReference>